<dbReference type="Gene3D" id="3.40.50.1760">
    <property type="entry name" value="Glutathione synthase, substrate-binding domain superfamily, eukaryotic"/>
    <property type="match status" value="1"/>
</dbReference>
<dbReference type="GO" id="GO:0005829">
    <property type="term" value="C:cytosol"/>
    <property type="evidence" value="ECO:0007669"/>
    <property type="project" value="TreeGrafter"/>
</dbReference>
<evidence type="ECO:0000313" key="7">
    <source>
        <dbReference type="Proteomes" id="UP000274756"/>
    </source>
</evidence>
<evidence type="ECO:0000256" key="1">
    <source>
        <dbReference type="ARBA" id="ARBA00020821"/>
    </source>
</evidence>
<dbReference type="PANTHER" id="PTHR11130:SF0">
    <property type="entry name" value="GLUTATHIONE SYNTHETASE"/>
    <property type="match status" value="1"/>
</dbReference>
<dbReference type="AlphaFoldDB" id="A0A0N4U982"/>
<evidence type="ECO:0000313" key="8">
    <source>
        <dbReference type="WBParaSite" id="DME_0000363101-mRNA-1"/>
    </source>
</evidence>
<keyword evidence="7" id="KW-1185">Reference proteome</keyword>
<comment type="catalytic activity">
    <reaction evidence="3">
        <text>gamma-L-glutamyl-L-cysteine + glycine + ATP = glutathione + ADP + phosphate + H(+)</text>
        <dbReference type="Rhea" id="RHEA:13557"/>
        <dbReference type="ChEBI" id="CHEBI:15378"/>
        <dbReference type="ChEBI" id="CHEBI:30616"/>
        <dbReference type="ChEBI" id="CHEBI:43474"/>
        <dbReference type="ChEBI" id="CHEBI:57305"/>
        <dbReference type="ChEBI" id="CHEBI:57925"/>
        <dbReference type="ChEBI" id="CHEBI:58173"/>
        <dbReference type="ChEBI" id="CHEBI:456216"/>
        <dbReference type="EC" id="6.3.2.3"/>
    </reaction>
    <physiologicalReaction direction="left-to-right" evidence="3">
        <dbReference type="Rhea" id="RHEA:13558"/>
    </physiologicalReaction>
</comment>
<reference evidence="8" key="1">
    <citation type="submission" date="2017-02" db="UniProtKB">
        <authorList>
            <consortium name="WormBaseParasite"/>
        </authorList>
    </citation>
    <scope>IDENTIFICATION</scope>
</reference>
<sequence>MVIRTDFHKNSSDICQFAPFTLFPTPFHAMNLLYFRIFWDYEFLIESHKDVVKTDQFTRRDFGIESAVILFVIEDEEQNQPEQRHIQYRLEELSKRRVKYFRLTLTECGLRLHLSDNNALLMDNQIRISLVYFRTGYSPENYATKFEWNSRLKIELSDAIKCPFIGLHLANTKKVQHAEKTGKAIGNSLPFNFYKLQMLCCPGMVERFLPEFPEKCVKIRATFARLWGLEGNDNETNNIIKKNLGCNDEPTSICVNY</sequence>
<dbReference type="InterPro" id="IPR014049">
    <property type="entry name" value="Glutathione_synthase_N_euk"/>
</dbReference>
<protein>
    <recommendedName>
        <fullName evidence="1">Glutathione synthetase</fullName>
    </recommendedName>
    <alternativeName>
        <fullName evidence="2">Glutathione synthase</fullName>
    </alternativeName>
</protein>
<dbReference type="Proteomes" id="UP000274756">
    <property type="component" value="Unassembled WGS sequence"/>
</dbReference>
<dbReference type="InterPro" id="IPR004887">
    <property type="entry name" value="GSH_synth_subst-bd"/>
</dbReference>
<dbReference type="GO" id="GO:0005524">
    <property type="term" value="F:ATP binding"/>
    <property type="evidence" value="ECO:0007669"/>
    <property type="project" value="InterPro"/>
</dbReference>
<evidence type="ECO:0000313" key="6">
    <source>
        <dbReference type="Proteomes" id="UP000038040"/>
    </source>
</evidence>
<dbReference type="WBParaSite" id="DME_0000363101-mRNA-1">
    <property type="protein sequence ID" value="DME_0000363101-mRNA-1"/>
    <property type="gene ID" value="DME_0000363101"/>
</dbReference>
<proteinExistence type="predicted"/>
<dbReference type="Pfam" id="PF03199">
    <property type="entry name" value="GSH_synthase"/>
    <property type="match status" value="1"/>
</dbReference>
<gene>
    <name evidence="5" type="ORF">DME_LOCUS7636</name>
</gene>
<dbReference type="OrthoDB" id="2020073at2759"/>
<dbReference type="InterPro" id="IPR016185">
    <property type="entry name" value="PreATP-grasp_dom_sf"/>
</dbReference>
<dbReference type="InterPro" id="IPR037013">
    <property type="entry name" value="GSH-S_sub-bd_sf"/>
</dbReference>
<name>A0A0N4U982_DRAME</name>
<evidence type="ECO:0000259" key="4">
    <source>
        <dbReference type="Pfam" id="PF03199"/>
    </source>
</evidence>
<evidence type="ECO:0000256" key="2">
    <source>
        <dbReference type="ARBA" id="ARBA00030403"/>
    </source>
</evidence>
<accession>A0A0N4U982</accession>
<evidence type="ECO:0000313" key="5">
    <source>
        <dbReference type="EMBL" id="VDN57663.1"/>
    </source>
</evidence>
<dbReference type="InterPro" id="IPR005615">
    <property type="entry name" value="Glutathione_synthase"/>
</dbReference>
<dbReference type="STRING" id="318479.A0A0N4U982"/>
<reference evidence="5 7" key="2">
    <citation type="submission" date="2018-11" db="EMBL/GenBank/DDBJ databases">
        <authorList>
            <consortium name="Pathogen Informatics"/>
        </authorList>
    </citation>
    <scope>NUCLEOTIDE SEQUENCE [LARGE SCALE GENOMIC DNA]</scope>
</reference>
<dbReference type="PANTHER" id="PTHR11130">
    <property type="entry name" value="GLUTATHIONE SYNTHETASE"/>
    <property type="match status" value="1"/>
</dbReference>
<dbReference type="GO" id="GO:0043295">
    <property type="term" value="F:glutathione binding"/>
    <property type="evidence" value="ECO:0007669"/>
    <property type="project" value="TreeGrafter"/>
</dbReference>
<organism evidence="6 8">
    <name type="scientific">Dracunculus medinensis</name>
    <name type="common">Guinea worm</name>
    <dbReference type="NCBI Taxonomy" id="318479"/>
    <lineage>
        <taxon>Eukaryota</taxon>
        <taxon>Metazoa</taxon>
        <taxon>Ecdysozoa</taxon>
        <taxon>Nematoda</taxon>
        <taxon>Chromadorea</taxon>
        <taxon>Rhabditida</taxon>
        <taxon>Spirurina</taxon>
        <taxon>Dracunculoidea</taxon>
        <taxon>Dracunculidae</taxon>
        <taxon>Dracunculus</taxon>
    </lineage>
</organism>
<dbReference type="Proteomes" id="UP000038040">
    <property type="component" value="Unplaced"/>
</dbReference>
<dbReference type="EMBL" id="UYYG01001161">
    <property type="protein sequence ID" value="VDN57663.1"/>
    <property type="molecule type" value="Genomic_DNA"/>
</dbReference>
<evidence type="ECO:0000256" key="3">
    <source>
        <dbReference type="ARBA" id="ARBA00048871"/>
    </source>
</evidence>
<dbReference type="Gene3D" id="3.30.1490.80">
    <property type="match status" value="1"/>
</dbReference>
<dbReference type="GO" id="GO:0004363">
    <property type="term" value="F:glutathione synthase activity"/>
    <property type="evidence" value="ECO:0007669"/>
    <property type="project" value="UniProtKB-EC"/>
</dbReference>
<feature type="domain" description="Glutathione synthase substrate-binding" evidence="4">
    <location>
        <begin position="67"/>
        <end position="170"/>
    </location>
</feature>
<dbReference type="SUPFAM" id="SSF52440">
    <property type="entry name" value="PreATP-grasp domain"/>
    <property type="match status" value="1"/>
</dbReference>